<accession>A0A4R2IJU8</accession>
<dbReference type="RefSeq" id="WP_241996377.1">
    <property type="nucleotide sequence ID" value="NZ_SLWR01000010.1"/>
</dbReference>
<feature type="transmembrane region" description="Helical" evidence="1">
    <location>
        <begin position="167"/>
        <end position="189"/>
    </location>
</feature>
<evidence type="ECO:0000256" key="1">
    <source>
        <dbReference type="SAM" id="Phobius"/>
    </source>
</evidence>
<comment type="caution">
    <text evidence="2">The sequence shown here is derived from an EMBL/GenBank/DDBJ whole genome shotgun (WGS) entry which is preliminary data.</text>
</comment>
<feature type="transmembrane region" description="Helical" evidence="1">
    <location>
        <begin position="101"/>
        <end position="121"/>
    </location>
</feature>
<keyword evidence="1" id="KW-1133">Transmembrane helix</keyword>
<keyword evidence="1" id="KW-0812">Transmembrane</keyword>
<dbReference type="EMBL" id="SLWR01000010">
    <property type="protein sequence ID" value="TCO44642.1"/>
    <property type="molecule type" value="Genomic_DNA"/>
</dbReference>
<dbReference type="Proteomes" id="UP000295573">
    <property type="component" value="Unassembled WGS sequence"/>
</dbReference>
<protein>
    <submittedName>
        <fullName evidence="2">Uncharacterized protein</fullName>
    </submittedName>
</protein>
<proteinExistence type="predicted"/>
<dbReference type="AlphaFoldDB" id="A0A4R2IJU8"/>
<evidence type="ECO:0000313" key="3">
    <source>
        <dbReference type="Proteomes" id="UP000295573"/>
    </source>
</evidence>
<feature type="transmembrane region" description="Helical" evidence="1">
    <location>
        <begin position="133"/>
        <end position="155"/>
    </location>
</feature>
<name>A0A4R2IJU8_9ACTN</name>
<reference evidence="2 3" key="1">
    <citation type="journal article" date="2015" name="Stand. Genomic Sci.">
        <title>Genomic Encyclopedia of Bacterial and Archaeal Type Strains, Phase III: the genomes of soil and plant-associated and newly described type strains.</title>
        <authorList>
            <person name="Whitman W.B."/>
            <person name="Woyke T."/>
            <person name="Klenk H.P."/>
            <person name="Zhou Y."/>
            <person name="Lilburn T.G."/>
            <person name="Beck B.J."/>
            <person name="De Vos P."/>
            <person name="Vandamme P."/>
            <person name="Eisen J.A."/>
            <person name="Garrity G."/>
            <person name="Hugenholtz P."/>
            <person name="Kyrpides N.C."/>
        </authorList>
    </citation>
    <scope>NUCLEOTIDE SEQUENCE [LARGE SCALE GENOMIC DNA]</scope>
    <source>
        <strain evidence="2 3">VKM Ac-2541</strain>
    </source>
</reference>
<keyword evidence="1" id="KW-0472">Membrane</keyword>
<gene>
    <name evidence="2" type="ORF">EV646_110357</name>
</gene>
<keyword evidence="3" id="KW-1185">Reference proteome</keyword>
<evidence type="ECO:0000313" key="2">
    <source>
        <dbReference type="EMBL" id="TCO44642.1"/>
    </source>
</evidence>
<organism evidence="2 3">
    <name type="scientific">Kribbella antiqua</name>
    <dbReference type="NCBI Taxonomy" id="2512217"/>
    <lineage>
        <taxon>Bacteria</taxon>
        <taxon>Bacillati</taxon>
        <taxon>Actinomycetota</taxon>
        <taxon>Actinomycetes</taxon>
        <taxon>Propionibacteriales</taxon>
        <taxon>Kribbellaceae</taxon>
        <taxon>Kribbella</taxon>
    </lineage>
</organism>
<sequence>MTITAASFPTPDLIKTTNNPAIWDQQARFAAERWIYLHSGWGRSTPDPGRSCGDAESMPTLAPPVAPLTARWATSMWLLAVAAGVAETVIGVTSADAPMHTLVTQIAVRTLVYGALFVVIDKYFRRGIPWSRYLLAGLLGTVGLASLLIGPIQWLLDPTTINWSPGFLALAATRTMHISAVLAALFLTFQPDTNRWFRR</sequence>
<feature type="transmembrane region" description="Helical" evidence="1">
    <location>
        <begin position="76"/>
        <end position="95"/>
    </location>
</feature>